<keyword evidence="4 6" id="KW-1133">Transmembrane helix</keyword>
<feature type="transmembrane region" description="Helical" evidence="6">
    <location>
        <begin position="145"/>
        <end position="166"/>
    </location>
</feature>
<evidence type="ECO:0000256" key="4">
    <source>
        <dbReference type="ARBA" id="ARBA00022989"/>
    </source>
</evidence>
<name>A0AAJ0BUV1_9PEZI</name>
<comment type="caution">
    <text evidence="8">The sequence shown here is derived from an EMBL/GenBank/DDBJ whole genome shotgun (WGS) entry which is preliminary data.</text>
</comment>
<dbReference type="Proteomes" id="UP001244011">
    <property type="component" value="Unassembled WGS sequence"/>
</dbReference>
<dbReference type="InterPro" id="IPR010573">
    <property type="entry name" value="MFS_Str1/Tri12-like"/>
</dbReference>
<dbReference type="GO" id="GO:0022857">
    <property type="term" value="F:transmembrane transporter activity"/>
    <property type="evidence" value="ECO:0007669"/>
    <property type="project" value="InterPro"/>
</dbReference>
<dbReference type="InterPro" id="IPR036259">
    <property type="entry name" value="MFS_trans_sf"/>
</dbReference>
<gene>
    <name evidence="8" type="ORF">QBC33DRAFT_498547</name>
</gene>
<evidence type="ECO:0000256" key="5">
    <source>
        <dbReference type="ARBA" id="ARBA00023136"/>
    </source>
</evidence>
<proteinExistence type="predicted"/>
<evidence type="ECO:0000256" key="3">
    <source>
        <dbReference type="ARBA" id="ARBA00022692"/>
    </source>
</evidence>
<comment type="subcellular location">
    <subcellularLocation>
        <location evidence="1">Membrane</location>
        <topology evidence="1">Multi-pass membrane protein</topology>
    </subcellularLocation>
</comment>
<feature type="transmembrane region" description="Helical" evidence="6">
    <location>
        <begin position="250"/>
        <end position="273"/>
    </location>
</feature>
<feature type="transmembrane region" description="Helical" evidence="6">
    <location>
        <begin position="325"/>
        <end position="349"/>
    </location>
</feature>
<feature type="transmembrane region" description="Helical" evidence="6">
    <location>
        <begin position="388"/>
        <end position="409"/>
    </location>
</feature>
<dbReference type="Pfam" id="PF06609">
    <property type="entry name" value="TRI12"/>
    <property type="match status" value="1"/>
</dbReference>
<accession>A0AAJ0BUV1</accession>
<dbReference type="PANTHER" id="PTHR23501:SF195">
    <property type="entry name" value="PEP5"/>
    <property type="match status" value="1"/>
</dbReference>
<feature type="transmembrane region" description="Helical" evidence="6">
    <location>
        <begin position="178"/>
        <end position="198"/>
    </location>
</feature>
<evidence type="ECO:0000256" key="6">
    <source>
        <dbReference type="SAM" id="Phobius"/>
    </source>
</evidence>
<dbReference type="PANTHER" id="PTHR23501">
    <property type="entry name" value="MAJOR FACILITATOR SUPERFAMILY"/>
    <property type="match status" value="1"/>
</dbReference>
<evidence type="ECO:0000313" key="8">
    <source>
        <dbReference type="EMBL" id="KAK1763788.1"/>
    </source>
</evidence>
<feature type="transmembrane region" description="Helical" evidence="6">
    <location>
        <begin position="91"/>
        <end position="112"/>
    </location>
</feature>
<dbReference type="AlphaFoldDB" id="A0AAJ0BUV1"/>
<evidence type="ECO:0000256" key="2">
    <source>
        <dbReference type="ARBA" id="ARBA00022448"/>
    </source>
</evidence>
<dbReference type="InterPro" id="IPR020846">
    <property type="entry name" value="MFS_dom"/>
</dbReference>
<keyword evidence="5 6" id="KW-0472">Membrane</keyword>
<protein>
    <submittedName>
        <fullName evidence="8">Fungal trichothecene efflux pump</fullName>
    </submittedName>
</protein>
<keyword evidence="9" id="KW-1185">Reference proteome</keyword>
<evidence type="ECO:0000256" key="1">
    <source>
        <dbReference type="ARBA" id="ARBA00004141"/>
    </source>
</evidence>
<feature type="transmembrane region" description="Helical" evidence="6">
    <location>
        <begin position="54"/>
        <end position="71"/>
    </location>
</feature>
<feature type="transmembrane region" description="Helical" evidence="6">
    <location>
        <begin position="210"/>
        <end position="230"/>
    </location>
</feature>
<feature type="transmembrane region" description="Helical" evidence="6">
    <location>
        <begin position="535"/>
        <end position="553"/>
    </location>
</feature>
<feature type="transmembrane region" description="Helical" evidence="6">
    <location>
        <begin position="416"/>
        <end position="436"/>
    </location>
</feature>
<feature type="transmembrane region" description="Helical" evidence="6">
    <location>
        <begin position="280"/>
        <end position="297"/>
    </location>
</feature>
<evidence type="ECO:0000259" key="7">
    <source>
        <dbReference type="PROSITE" id="PS50850"/>
    </source>
</evidence>
<dbReference type="RefSeq" id="XP_060280001.1">
    <property type="nucleotide sequence ID" value="XM_060425621.1"/>
</dbReference>
<organism evidence="8 9">
    <name type="scientific">Phialemonium atrogriseum</name>
    <dbReference type="NCBI Taxonomy" id="1093897"/>
    <lineage>
        <taxon>Eukaryota</taxon>
        <taxon>Fungi</taxon>
        <taxon>Dikarya</taxon>
        <taxon>Ascomycota</taxon>
        <taxon>Pezizomycotina</taxon>
        <taxon>Sordariomycetes</taxon>
        <taxon>Sordariomycetidae</taxon>
        <taxon>Cephalothecales</taxon>
        <taxon>Cephalothecaceae</taxon>
        <taxon>Phialemonium</taxon>
    </lineage>
</organism>
<dbReference type="GeneID" id="85308808"/>
<dbReference type="SUPFAM" id="SSF103473">
    <property type="entry name" value="MFS general substrate transporter"/>
    <property type="match status" value="1"/>
</dbReference>
<feature type="domain" description="Major facilitator superfamily (MFS) profile" evidence="7">
    <location>
        <begin position="50"/>
        <end position="561"/>
    </location>
</feature>
<dbReference type="GO" id="GO:0005886">
    <property type="term" value="C:plasma membrane"/>
    <property type="evidence" value="ECO:0007669"/>
    <property type="project" value="TreeGrafter"/>
</dbReference>
<sequence length="580" mass="62032">MTDAKESDISSANVEMVESIAGHNISPPNEDISPPNEMKRELDGELEEKTTAKAWLSIFFLALSFGGPFWATPTTAAISSQLLGTFGHAELAAWVVPCITTAAAVTILIFGANSDLFGRRYFLLSANVITAVSYIICARANSTSMLIAGLSLNGVGSGISGVALIAVPELMPNKYRHIGVVLADTIVYIMIVIGPIVGRFAILHDERWRYLYWAGFIIEVVATIGLFFLYHPPKHLRGIPWKEAIRGLDWIGGILFTTGAVLVLVGIVYTSYLPSTDRRVLACLCVGFAVIAAFGAWERFGPVKYPLCPPEIFTSHYGREFTVPFFLAFIMVGFFYGTAVIYPTVLNSFYIDETTSVSKELLLTLPSSVPIPVGAALLSLFGNKIGHWKWQMVASTTSLVIWGSLLALITPYNKAMIITFVALCQLSYGWAAYLSVTFTQLGVPQEMLGISGGLAGTARYAGGAVAAACYSSAISNGIAKRGAELIPRAALDAGLPESSLAQVVAAAGQGATALSKIPGVNQEVIEAVGTAYKNAALASMAFGVVGIILALLCEDIGPKMTKKIEVFLENDALAEKNKYH</sequence>
<dbReference type="Gene3D" id="1.20.1250.20">
    <property type="entry name" value="MFS general substrate transporter like domains"/>
    <property type="match status" value="1"/>
</dbReference>
<dbReference type="PROSITE" id="PS50850">
    <property type="entry name" value="MFS"/>
    <property type="match status" value="1"/>
</dbReference>
<keyword evidence="3 6" id="KW-0812">Transmembrane</keyword>
<evidence type="ECO:0000313" key="9">
    <source>
        <dbReference type="Proteomes" id="UP001244011"/>
    </source>
</evidence>
<reference evidence="8" key="1">
    <citation type="submission" date="2023-06" db="EMBL/GenBank/DDBJ databases">
        <title>Genome-scale phylogeny and comparative genomics of the fungal order Sordariales.</title>
        <authorList>
            <consortium name="Lawrence Berkeley National Laboratory"/>
            <person name="Hensen N."/>
            <person name="Bonometti L."/>
            <person name="Westerberg I."/>
            <person name="Brannstrom I.O."/>
            <person name="Guillou S."/>
            <person name="Cros-Aarteil S."/>
            <person name="Calhoun S."/>
            <person name="Haridas S."/>
            <person name="Kuo A."/>
            <person name="Mondo S."/>
            <person name="Pangilinan J."/>
            <person name="Riley R."/>
            <person name="Labutti K."/>
            <person name="Andreopoulos B."/>
            <person name="Lipzen A."/>
            <person name="Chen C."/>
            <person name="Yanf M."/>
            <person name="Daum C."/>
            <person name="Ng V."/>
            <person name="Clum A."/>
            <person name="Steindorff A."/>
            <person name="Ohm R."/>
            <person name="Martin F."/>
            <person name="Silar P."/>
            <person name="Natvig D."/>
            <person name="Lalanne C."/>
            <person name="Gautier V."/>
            <person name="Ament-Velasquez S.L."/>
            <person name="Kruys A."/>
            <person name="Hutchinson M.I."/>
            <person name="Powell A.J."/>
            <person name="Barry K."/>
            <person name="Miller A.N."/>
            <person name="Grigoriev I.V."/>
            <person name="Debuchy R."/>
            <person name="Gladieux P."/>
            <person name="Thoren M.H."/>
            <person name="Johannesson H."/>
        </authorList>
    </citation>
    <scope>NUCLEOTIDE SEQUENCE</scope>
    <source>
        <strain evidence="8">8032-3</strain>
    </source>
</reference>
<keyword evidence="2" id="KW-0813">Transport</keyword>
<feature type="transmembrane region" description="Helical" evidence="6">
    <location>
        <begin position="361"/>
        <end position="382"/>
    </location>
</feature>
<dbReference type="EMBL" id="MU839024">
    <property type="protein sequence ID" value="KAK1763788.1"/>
    <property type="molecule type" value="Genomic_DNA"/>
</dbReference>